<accession>A0A8J6TW23</accession>
<gene>
    <name evidence="2" type="ORF">H8D96_17700</name>
</gene>
<dbReference type="EMBL" id="JACNIG010000330">
    <property type="protein sequence ID" value="MBC8433747.1"/>
    <property type="molecule type" value="Genomic_DNA"/>
</dbReference>
<name>A0A8J6TW23_9BACT</name>
<feature type="domain" description="Transposase zinc-ribbon" evidence="1">
    <location>
        <begin position="17"/>
        <end position="60"/>
    </location>
</feature>
<dbReference type="Proteomes" id="UP000605201">
    <property type="component" value="Unassembled WGS sequence"/>
</dbReference>
<dbReference type="AlphaFoldDB" id="A0A8J6TW23"/>
<evidence type="ECO:0000313" key="3">
    <source>
        <dbReference type="Proteomes" id="UP000605201"/>
    </source>
</evidence>
<protein>
    <submittedName>
        <fullName evidence="2">IS1595 family transposase</fullName>
    </submittedName>
</protein>
<evidence type="ECO:0000259" key="1">
    <source>
        <dbReference type="Pfam" id="PF12760"/>
    </source>
</evidence>
<reference evidence="2 3" key="1">
    <citation type="submission" date="2020-08" db="EMBL/GenBank/DDBJ databases">
        <title>Bridging the membrane lipid divide: bacteria of the FCB group superphylum have the potential to synthesize archaeal ether lipids.</title>
        <authorList>
            <person name="Villanueva L."/>
            <person name="Von Meijenfeldt F.A.B."/>
            <person name="Westbye A.B."/>
            <person name="Yadav S."/>
            <person name="Hopmans E.C."/>
            <person name="Dutilh B.E."/>
            <person name="Sinninghe Damste J.S."/>
        </authorList>
    </citation>
    <scope>NUCLEOTIDE SEQUENCE [LARGE SCALE GENOMIC DNA]</scope>
    <source>
        <strain evidence="2">NIOZ-UU17</strain>
    </source>
</reference>
<proteinExistence type="predicted"/>
<comment type="caution">
    <text evidence="2">The sequence shown here is derived from an EMBL/GenBank/DDBJ whole genome shotgun (WGS) entry which is preliminary data.</text>
</comment>
<organism evidence="2 3">
    <name type="scientific">Candidatus Desulfatibia vada</name>
    <dbReference type="NCBI Taxonomy" id="2841696"/>
    <lineage>
        <taxon>Bacteria</taxon>
        <taxon>Pseudomonadati</taxon>
        <taxon>Thermodesulfobacteriota</taxon>
        <taxon>Desulfobacteria</taxon>
        <taxon>Desulfobacterales</taxon>
        <taxon>Desulfobacterales incertae sedis</taxon>
        <taxon>Candidatus Desulfatibia</taxon>
    </lineage>
</organism>
<dbReference type="InterPro" id="IPR024442">
    <property type="entry name" value="Transposase_Zn_ribbon"/>
</dbReference>
<dbReference type="NCBIfam" id="NF033547">
    <property type="entry name" value="transpos_IS1595"/>
    <property type="match status" value="1"/>
</dbReference>
<evidence type="ECO:0000313" key="2">
    <source>
        <dbReference type="EMBL" id="MBC8433747.1"/>
    </source>
</evidence>
<dbReference type="Pfam" id="PF12760">
    <property type="entry name" value="Zn_ribbon_IS1595"/>
    <property type="match status" value="1"/>
</dbReference>
<sequence>MEDYPRTLAELETRFSSEEACREYLFSLRWPNGFRCFRCGGAKAWPVRKMLYQCSICGYQTSVIARTIFEGTRKPLVIWFRAIWWVVSQKNGASALGLKRVLGLGSYQTAWTWLHKLRRAMVRPGRDRLSGRIEVDETYLGGHEEGVRGKGGRG</sequence>